<keyword evidence="5" id="KW-0717">Septation</keyword>
<evidence type="ECO:0000256" key="4">
    <source>
        <dbReference type="ARBA" id="ARBA00022618"/>
    </source>
</evidence>
<protein>
    <recommendedName>
        <fullName evidence="2">Cell division protein ZapA</fullName>
    </recommendedName>
    <alternativeName>
        <fullName evidence="9">Z ring-associated protein ZapA</fullName>
    </alternativeName>
</protein>
<feature type="coiled-coil region" evidence="10">
    <location>
        <begin position="56"/>
        <end position="83"/>
    </location>
</feature>
<dbReference type="PANTHER" id="PTHR34981:SF1">
    <property type="entry name" value="CELL DIVISION PROTEIN ZAPA"/>
    <property type="match status" value="1"/>
</dbReference>
<dbReference type="EMBL" id="BMCT01000001">
    <property type="protein sequence ID" value="GGF44721.1"/>
    <property type="molecule type" value="Genomic_DNA"/>
</dbReference>
<evidence type="ECO:0000256" key="5">
    <source>
        <dbReference type="ARBA" id="ARBA00023210"/>
    </source>
</evidence>
<evidence type="ECO:0000256" key="2">
    <source>
        <dbReference type="ARBA" id="ARBA00015195"/>
    </source>
</evidence>
<evidence type="ECO:0000256" key="10">
    <source>
        <dbReference type="SAM" id="Coils"/>
    </source>
</evidence>
<evidence type="ECO:0000256" key="1">
    <source>
        <dbReference type="ARBA" id="ARBA00004496"/>
    </source>
</evidence>
<dbReference type="SUPFAM" id="SSF102829">
    <property type="entry name" value="Cell division protein ZapA-like"/>
    <property type="match status" value="1"/>
</dbReference>
<dbReference type="PANTHER" id="PTHR34981">
    <property type="entry name" value="CELL DIVISION PROTEIN ZAPA"/>
    <property type="match status" value="1"/>
</dbReference>
<reference evidence="11" key="1">
    <citation type="journal article" date="2014" name="Int. J. Syst. Evol. Microbiol.">
        <title>Complete genome sequence of Corynebacterium casei LMG S-19264T (=DSM 44701T), isolated from a smear-ripened cheese.</title>
        <authorList>
            <consortium name="US DOE Joint Genome Institute (JGI-PGF)"/>
            <person name="Walter F."/>
            <person name="Albersmeier A."/>
            <person name="Kalinowski J."/>
            <person name="Ruckert C."/>
        </authorList>
    </citation>
    <scope>NUCLEOTIDE SEQUENCE</scope>
    <source>
        <strain evidence="11">CCM 7897</strain>
    </source>
</reference>
<evidence type="ECO:0000256" key="8">
    <source>
        <dbReference type="ARBA" id="ARBA00026068"/>
    </source>
</evidence>
<dbReference type="GO" id="GO:0043093">
    <property type="term" value="P:FtsZ-dependent cytokinesis"/>
    <property type="evidence" value="ECO:0007669"/>
    <property type="project" value="TreeGrafter"/>
</dbReference>
<keyword evidence="4 11" id="KW-0132">Cell division</keyword>
<dbReference type="InterPro" id="IPR053712">
    <property type="entry name" value="Bac_CellDiv_Activator"/>
</dbReference>
<dbReference type="InterPro" id="IPR036192">
    <property type="entry name" value="Cell_div_ZapA-like_sf"/>
</dbReference>
<evidence type="ECO:0000256" key="9">
    <source>
        <dbReference type="ARBA" id="ARBA00033158"/>
    </source>
</evidence>
<comment type="subunit">
    <text evidence="8">Homodimer. Interacts with FtsZ.</text>
</comment>
<dbReference type="AlphaFoldDB" id="A0A917F497"/>
<reference evidence="11" key="2">
    <citation type="submission" date="2020-09" db="EMBL/GenBank/DDBJ databases">
        <authorList>
            <person name="Sun Q."/>
            <person name="Sedlacek I."/>
        </authorList>
    </citation>
    <scope>NUCLEOTIDE SEQUENCE</scope>
    <source>
        <strain evidence="11">CCM 7897</strain>
    </source>
</reference>
<evidence type="ECO:0000313" key="11">
    <source>
        <dbReference type="EMBL" id="GGF44721.1"/>
    </source>
</evidence>
<gene>
    <name evidence="11" type="ORF">GCM10007301_00290</name>
</gene>
<dbReference type="GO" id="GO:0000917">
    <property type="term" value="P:division septum assembly"/>
    <property type="evidence" value="ECO:0007669"/>
    <property type="project" value="UniProtKB-KW"/>
</dbReference>
<dbReference type="Proteomes" id="UP000606044">
    <property type="component" value="Unassembled WGS sequence"/>
</dbReference>
<proteinExistence type="predicted"/>
<dbReference type="InterPro" id="IPR007838">
    <property type="entry name" value="Cell_div_ZapA-like"/>
</dbReference>
<evidence type="ECO:0000256" key="6">
    <source>
        <dbReference type="ARBA" id="ARBA00023306"/>
    </source>
</evidence>
<evidence type="ECO:0000256" key="3">
    <source>
        <dbReference type="ARBA" id="ARBA00022490"/>
    </source>
</evidence>
<name>A0A917F497_9HYPH</name>
<dbReference type="GO" id="GO:0000921">
    <property type="term" value="P:septin ring assembly"/>
    <property type="evidence" value="ECO:0007669"/>
    <property type="project" value="TreeGrafter"/>
</dbReference>
<dbReference type="GO" id="GO:0030428">
    <property type="term" value="C:cell septum"/>
    <property type="evidence" value="ECO:0007669"/>
    <property type="project" value="TreeGrafter"/>
</dbReference>
<dbReference type="GO" id="GO:0032153">
    <property type="term" value="C:cell division site"/>
    <property type="evidence" value="ECO:0007669"/>
    <property type="project" value="TreeGrafter"/>
</dbReference>
<comment type="subcellular location">
    <subcellularLocation>
        <location evidence="1">Cytoplasm</location>
    </subcellularLocation>
</comment>
<keyword evidence="6" id="KW-0131">Cell cycle</keyword>
<comment type="caution">
    <text evidence="11">The sequence shown here is derived from an EMBL/GenBank/DDBJ whole genome shotgun (WGS) entry which is preliminary data.</text>
</comment>
<dbReference type="Gene3D" id="6.10.250.790">
    <property type="match status" value="1"/>
</dbReference>
<evidence type="ECO:0000313" key="12">
    <source>
        <dbReference type="Proteomes" id="UP000606044"/>
    </source>
</evidence>
<keyword evidence="12" id="KW-1185">Reference proteome</keyword>
<evidence type="ECO:0000256" key="7">
    <source>
        <dbReference type="ARBA" id="ARBA00024910"/>
    </source>
</evidence>
<keyword evidence="10" id="KW-0175">Coiled coil</keyword>
<sequence>MAHVSVTIAGRYYRMACDEGQEEHLMRLGADIDARINQLRVTFGEIGDQRLTVMAAITISDELAEARKRIRALESDLEGQRDARASALARLEAGEEAVARTIDDVAERIERLAVDLAPREKTVIGMG</sequence>
<comment type="function">
    <text evidence="7">Activator of cell division through the inhibition of FtsZ GTPase activity, therefore promoting FtsZ assembly into bundles of protofilaments necessary for the formation of the division Z ring. It is recruited early at mid-cell but it is not essential for cell division.</text>
</comment>
<dbReference type="GO" id="GO:0005829">
    <property type="term" value="C:cytosol"/>
    <property type="evidence" value="ECO:0007669"/>
    <property type="project" value="TreeGrafter"/>
</dbReference>
<accession>A0A917F497</accession>
<organism evidence="11 12">
    <name type="scientific">Azorhizobium oxalatiphilum</name>
    <dbReference type="NCBI Taxonomy" id="980631"/>
    <lineage>
        <taxon>Bacteria</taxon>
        <taxon>Pseudomonadati</taxon>
        <taxon>Pseudomonadota</taxon>
        <taxon>Alphaproteobacteria</taxon>
        <taxon>Hyphomicrobiales</taxon>
        <taxon>Xanthobacteraceae</taxon>
        <taxon>Azorhizobium</taxon>
    </lineage>
</organism>
<keyword evidence="3" id="KW-0963">Cytoplasm</keyword>
<dbReference type="Pfam" id="PF05164">
    <property type="entry name" value="ZapA"/>
    <property type="match status" value="1"/>
</dbReference>
<dbReference type="RefSeq" id="WP_188574270.1">
    <property type="nucleotide sequence ID" value="NZ_BMCT01000001.1"/>
</dbReference>